<feature type="region of interest" description="Disordered" evidence="2">
    <location>
        <begin position="217"/>
        <end position="236"/>
    </location>
</feature>
<evidence type="ECO:0000256" key="1">
    <source>
        <dbReference type="SAM" id="Coils"/>
    </source>
</evidence>
<dbReference type="Proteomes" id="UP000638981">
    <property type="component" value="Unassembled WGS sequence"/>
</dbReference>
<accession>A0A918TUZ9</accession>
<dbReference type="AlphaFoldDB" id="A0A918TUZ9"/>
<protein>
    <submittedName>
        <fullName evidence="3">Uncharacterized protein</fullName>
    </submittedName>
</protein>
<keyword evidence="1" id="KW-0175">Coiled coil</keyword>
<keyword evidence="4" id="KW-1185">Reference proteome</keyword>
<reference evidence="3" key="1">
    <citation type="journal article" date="2014" name="Int. J. Syst. Evol. Microbiol.">
        <title>Complete genome sequence of Corynebacterium casei LMG S-19264T (=DSM 44701T), isolated from a smear-ripened cheese.</title>
        <authorList>
            <consortium name="US DOE Joint Genome Institute (JGI-PGF)"/>
            <person name="Walter F."/>
            <person name="Albersmeier A."/>
            <person name="Kalinowski J."/>
            <person name="Ruckert C."/>
        </authorList>
    </citation>
    <scope>NUCLEOTIDE SEQUENCE</scope>
    <source>
        <strain evidence="3">KCTC 23310</strain>
    </source>
</reference>
<gene>
    <name evidence="3" type="ORF">GCM10007315_31500</name>
</gene>
<dbReference type="RefSeq" id="WP_189412850.1">
    <property type="nucleotide sequence ID" value="NZ_BMYJ01000011.1"/>
</dbReference>
<feature type="coiled-coil region" evidence="1">
    <location>
        <begin position="167"/>
        <end position="205"/>
    </location>
</feature>
<organism evidence="3 4">
    <name type="scientific">Neogemmobacter tilapiae</name>
    <dbReference type="NCBI Taxonomy" id="875041"/>
    <lineage>
        <taxon>Bacteria</taxon>
        <taxon>Pseudomonadati</taxon>
        <taxon>Pseudomonadota</taxon>
        <taxon>Alphaproteobacteria</taxon>
        <taxon>Rhodobacterales</taxon>
        <taxon>Paracoccaceae</taxon>
        <taxon>Neogemmobacter</taxon>
    </lineage>
</organism>
<evidence type="ECO:0000313" key="3">
    <source>
        <dbReference type="EMBL" id="GHC64704.1"/>
    </source>
</evidence>
<proteinExistence type="predicted"/>
<evidence type="ECO:0000256" key="2">
    <source>
        <dbReference type="SAM" id="MobiDB-lite"/>
    </source>
</evidence>
<dbReference type="EMBL" id="BMYJ01000011">
    <property type="protein sequence ID" value="GHC64704.1"/>
    <property type="molecule type" value="Genomic_DNA"/>
</dbReference>
<name>A0A918TUZ9_9RHOB</name>
<comment type="caution">
    <text evidence="3">The sequence shown here is derived from an EMBL/GenBank/DDBJ whole genome shotgun (WGS) entry which is preliminary data.</text>
</comment>
<reference evidence="3" key="2">
    <citation type="submission" date="2020-09" db="EMBL/GenBank/DDBJ databases">
        <authorList>
            <person name="Sun Q."/>
            <person name="Kim S."/>
        </authorList>
    </citation>
    <scope>NUCLEOTIDE SEQUENCE</scope>
    <source>
        <strain evidence="3">KCTC 23310</strain>
    </source>
</reference>
<evidence type="ECO:0000313" key="4">
    <source>
        <dbReference type="Proteomes" id="UP000638981"/>
    </source>
</evidence>
<sequence length="236" mass="25096">MSRAEQDLLRLLTVARAWLDRDLSETQVLQLLTWLLETDAAAPAGSDPVGSNLAAARAAIRTNRQATENAINAVMNVAQLDARSAIAQAAAIGGYPNPGSPAAVGYQAPATNHHHPPPAISGDPKIDALLAEARNLADLRERSASLPGPANAALGSFAGRLERLIETQVAEQSLRKAEKETEALEARLKREIAELRAETLALQAALKKDLDREIAAVVPPDERLPKETERPSHSGG</sequence>